<protein>
    <submittedName>
        <fullName evidence="1">Uncharacterized protein</fullName>
    </submittedName>
</protein>
<comment type="caution">
    <text evidence="1">The sequence shown here is derived from an EMBL/GenBank/DDBJ whole genome shotgun (WGS) entry which is preliminary data.</text>
</comment>
<dbReference type="EMBL" id="JAKKSL010000001">
    <property type="protein sequence ID" value="MCI2283300.1"/>
    <property type="molecule type" value="Genomic_DNA"/>
</dbReference>
<dbReference type="Proteomes" id="UP001139646">
    <property type="component" value="Unassembled WGS sequence"/>
</dbReference>
<evidence type="ECO:0000313" key="2">
    <source>
        <dbReference type="Proteomes" id="UP001139646"/>
    </source>
</evidence>
<accession>A0ABS9WZE6</accession>
<organism evidence="1 2">
    <name type="scientific">Colwellia maritima</name>
    <dbReference type="NCBI Taxonomy" id="2912588"/>
    <lineage>
        <taxon>Bacteria</taxon>
        <taxon>Pseudomonadati</taxon>
        <taxon>Pseudomonadota</taxon>
        <taxon>Gammaproteobacteria</taxon>
        <taxon>Alteromonadales</taxon>
        <taxon>Colwelliaceae</taxon>
        <taxon>Colwellia</taxon>
    </lineage>
</organism>
<gene>
    <name evidence="1" type="ORF">L3081_07640</name>
</gene>
<sequence length="233" mass="26270">MSQTSLWQTNQQNIDFSELCNALYERELRMLANTESASIKSIQGRLKSLPYYINRTAILMVQVKTQGITPLELDIQNASWSAKQANKLSLSGQTKQAVLSWYLTKKIPVGLVVPILNDNHIILDCIDRVDVINKRLRTNIAGWFSLIEGEHNCDEKSHQTHSLKLLKPNKKLMLAACAGHCWQKSISENASDTANLNNFTGSTVKLRPIIPSLRELLLSCAINWKDFKQPLAI</sequence>
<name>A0ABS9WZE6_9GAMM</name>
<dbReference type="RefSeq" id="WP_242284665.1">
    <property type="nucleotide sequence ID" value="NZ_JAKKSL010000001.1"/>
</dbReference>
<reference evidence="1" key="1">
    <citation type="submission" date="2022-01" db="EMBL/GenBank/DDBJ databases">
        <title>Colwellia maritima, isolated from seawater.</title>
        <authorList>
            <person name="Kristyanto S."/>
            <person name="Jung J."/>
            <person name="Jeon C.O."/>
        </authorList>
    </citation>
    <scope>NUCLEOTIDE SEQUENCE</scope>
    <source>
        <strain evidence="1">MSW7</strain>
    </source>
</reference>
<keyword evidence="2" id="KW-1185">Reference proteome</keyword>
<proteinExistence type="predicted"/>
<evidence type="ECO:0000313" key="1">
    <source>
        <dbReference type="EMBL" id="MCI2283300.1"/>
    </source>
</evidence>